<dbReference type="Gene3D" id="3.30.9.10">
    <property type="entry name" value="D-Amino Acid Oxidase, subunit A, domain 2"/>
    <property type="match status" value="1"/>
</dbReference>
<keyword evidence="1" id="KW-0560">Oxidoreductase</keyword>
<dbReference type="Pfam" id="PF01266">
    <property type="entry name" value="DAO"/>
    <property type="match status" value="1"/>
</dbReference>
<proteinExistence type="predicted"/>
<comment type="function">
    <text evidence="3">Required for the assembly of the mitochondrial membrane respiratory chain NADH dehydrogenase (Complex I). Involved in mid-late stages of complex I assembly.</text>
</comment>
<evidence type="ECO:0000313" key="6">
    <source>
        <dbReference type="RefSeq" id="XP_022084255.1"/>
    </source>
</evidence>
<evidence type="ECO:0000313" key="7">
    <source>
        <dbReference type="RefSeq" id="XP_022084257.1"/>
    </source>
</evidence>
<sequence length="491" mass="54313">MMAFPSFTVVFARQLRALATAPRMVRHRSSGSSSGSRFTERAKKDLRNAFAMPEKEGLDEHNRPPHETDVLIIGGGVMGSSIAYHLKRDSEVGLNVLVVERDNMYTRASTTLSVGGIRQQFSIPANVEMSMYSAEFLKTVKEHLCVDDADPPDIQFNHGSYLILSSENGVEQMIENHKIQKECGAMVSLLTAPQLKSKFPWLNTDDLALGSYGYDNEGWFDPWSLLKAFKEKALSLGAQYVHGEVTGFDISQVPPAQAPMALCTGSGRRIRTVKVKLPNSPETIPVKCSMVVLAAGAWSGEVAQLLDIGRGSEEDLLDKPVPVCPRKRYVFVVHAPDGPLLDCPLLVDNTGCYMRREGFGGNYLCGRCPATEEEEPCCDNLQVDYDFFEQCIWPHLANRVPAMENLKIKSAWAGFYDYNTLDQNAIIGIHPAYPNLYLATGFSGHGIQQSPAVGLAISDLILHGKFCTLDLSAFSFDRIMCDQPCREKNIF</sequence>
<evidence type="ECO:0000313" key="5">
    <source>
        <dbReference type="Proteomes" id="UP000694845"/>
    </source>
</evidence>
<accession>A0A8B7XVI1</accession>
<evidence type="ECO:0000259" key="4">
    <source>
        <dbReference type="Pfam" id="PF01266"/>
    </source>
</evidence>
<dbReference type="PANTHER" id="PTHR13847">
    <property type="entry name" value="SARCOSINE DEHYDROGENASE-RELATED"/>
    <property type="match status" value="1"/>
</dbReference>
<dbReference type="AlphaFoldDB" id="A0A8B7XVI1"/>
<dbReference type="InterPro" id="IPR036188">
    <property type="entry name" value="FAD/NAD-bd_sf"/>
</dbReference>
<name>A0A8B7XVI1_ACAPL</name>
<dbReference type="OrthoDB" id="424974at2759"/>
<dbReference type="SUPFAM" id="SSF51905">
    <property type="entry name" value="FAD/NAD(P)-binding domain"/>
    <property type="match status" value="1"/>
</dbReference>
<organism evidence="5 7">
    <name type="scientific">Acanthaster planci</name>
    <name type="common">Crown-of-thorns starfish</name>
    <dbReference type="NCBI Taxonomy" id="133434"/>
    <lineage>
        <taxon>Eukaryota</taxon>
        <taxon>Metazoa</taxon>
        <taxon>Echinodermata</taxon>
        <taxon>Eleutherozoa</taxon>
        <taxon>Asterozoa</taxon>
        <taxon>Asteroidea</taxon>
        <taxon>Valvatacea</taxon>
        <taxon>Valvatida</taxon>
        <taxon>Acanthasteridae</taxon>
        <taxon>Acanthaster</taxon>
    </lineage>
</organism>
<gene>
    <name evidence="6 7 8" type="primary">LOC110975785</name>
</gene>
<dbReference type="KEGG" id="aplc:110975785"/>
<evidence type="ECO:0000256" key="1">
    <source>
        <dbReference type="ARBA" id="ARBA00023002"/>
    </source>
</evidence>
<dbReference type="RefSeq" id="XP_022084257.1">
    <property type="nucleotide sequence ID" value="XM_022228565.1"/>
</dbReference>
<dbReference type="RefSeq" id="XP_022084258.1">
    <property type="nucleotide sequence ID" value="XM_022228566.1"/>
</dbReference>
<dbReference type="Gene3D" id="3.50.50.60">
    <property type="entry name" value="FAD/NAD(P)-binding domain"/>
    <property type="match status" value="1"/>
</dbReference>
<reference evidence="6 7" key="1">
    <citation type="submission" date="2025-04" db="UniProtKB">
        <authorList>
            <consortium name="RefSeq"/>
        </authorList>
    </citation>
    <scope>IDENTIFICATION</scope>
</reference>
<dbReference type="RefSeq" id="XP_022084255.1">
    <property type="nucleotide sequence ID" value="XM_022228563.1"/>
</dbReference>
<dbReference type="InterPro" id="IPR006076">
    <property type="entry name" value="FAD-dep_OxRdtase"/>
</dbReference>
<dbReference type="CTD" id="55572"/>
<feature type="domain" description="FAD dependent oxidoreductase" evidence="4">
    <location>
        <begin position="69"/>
        <end position="460"/>
    </location>
</feature>
<dbReference type="GO" id="GO:0016491">
    <property type="term" value="F:oxidoreductase activity"/>
    <property type="evidence" value="ECO:0007669"/>
    <property type="project" value="UniProtKB-KW"/>
</dbReference>
<keyword evidence="5" id="KW-1185">Reference proteome</keyword>
<dbReference type="GO" id="GO:0032981">
    <property type="term" value="P:mitochondrial respiratory chain complex I assembly"/>
    <property type="evidence" value="ECO:0007669"/>
    <property type="project" value="TreeGrafter"/>
</dbReference>
<dbReference type="PANTHER" id="PTHR13847:SF287">
    <property type="entry name" value="FAD-DEPENDENT OXIDOREDUCTASE DOMAIN-CONTAINING PROTEIN 1"/>
    <property type="match status" value="1"/>
</dbReference>
<dbReference type="GO" id="GO:0005739">
    <property type="term" value="C:mitochondrion"/>
    <property type="evidence" value="ECO:0007669"/>
    <property type="project" value="GOC"/>
</dbReference>
<protein>
    <recommendedName>
        <fullName evidence="2">FAD-dependent oxidoreductase domain-containing protein 1</fullName>
    </recommendedName>
</protein>
<dbReference type="GeneID" id="110975785"/>
<evidence type="ECO:0000313" key="8">
    <source>
        <dbReference type="RefSeq" id="XP_022084258.1"/>
    </source>
</evidence>
<evidence type="ECO:0000256" key="2">
    <source>
        <dbReference type="ARBA" id="ARBA00039785"/>
    </source>
</evidence>
<dbReference type="Proteomes" id="UP000694845">
    <property type="component" value="Unplaced"/>
</dbReference>
<evidence type="ECO:0000256" key="3">
    <source>
        <dbReference type="ARBA" id="ARBA00046185"/>
    </source>
</evidence>